<keyword evidence="3" id="KW-1185">Reference proteome</keyword>
<dbReference type="Proteomes" id="UP000430843">
    <property type="component" value="Unassembled WGS sequence"/>
</dbReference>
<evidence type="ECO:0008006" key="4">
    <source>
        <dbReference type="Google" id="ProtNLM"/>
    </source>
</evidence>
<feature type="transmembrane region" description="Helical" evidence="1">
    <location>
        <begin position="62"/>
        <end position="82"/>
    </location>
</feature>
<keyword evidence="1" id="KW-0812">Transmembrane</keyword>
<sequence length="102" mass="10945">MQATRLFLVTAAMPAVPFLVMAGLYHVSTAALLVALGLSVAQGLFPIAGVTMMEHLGWRTAWMINAVIVGVAVALLFLPRLGDKAIRNRKDRSNDISSTKPL</sequence>
<keyword evidence="1" id="KW-0472">Membrane</keyword>
<evidence type="ECO:0000313" key="2">
    <source>
        <dbReference type="EMBL" id="KAB2661791.1"/>
    </source>
</evidence>
<evidence type="ECO:0000313" key="3">
    <source>
        <dbReference type="Proteomes" id="UP000430843"/>
    </source>
</evidence>
<reference evidence="2 3" key="1">
    <citation type="submission" date="2019-09" db="EMBL/GenBank/DDBJ databases">
        <title>Taxonomic organization of the family Brucellaceae based on a phylogenomic approach.</title>
        <authorList>
            <person name="Leclercq S."/>
            <person name="Cloeckaert A."/>
            <person name="Zygmunt M.S."/>
        </authorList>
    </citation>
    <scope>NUCLEOTIDE SEQUENCE [LARGE SCALE GENOMIC DNA]</scope>
    <source>
        <strain evidence="2 3">LMG 18957</strain>
    </source>
</reference>
<feature type="transmembrane region" description="Helical" evidence="1">
    <location>
        <begin position="6"/>
        <end position="25"/>
    </location>
</feature>
<gene>
    <name evidence="2" type="ORF">F9K91_24125</name>
</gene>
<dbReference type="RefSeq" id="WP_151678941.1">
    <property type="nucleotide sequence ID" value="NZ_WBWA01000042.1"/>
</dbReference>
<organism evidence="2 3">
    <name type="scientific">Brucella tritici</name>
    <dbReference type="NCBI Taxonomy" id="94626"/>
    <lineage>
        <taxon>Bacteria</taxon>
        <taxon>Pseudomonadati</taxon>
        <taxon>Pseudomonadota</taxon>
        <taxon>Alphaproteobacteria</taxon>
        <taxon>Hyphomicrobiales</taxon>
        <taxon>Brucellaceae</taxon>
        <taxon>Brucella/Ochrobactrum group</taxon>
        <taxon>Brucella</taxon>
    </lineage>
</organism>
<dbReference type="Gene3D" id="1.20.1250.20">
    <property type="entry name" value="MFS general substrate transporter like domains"/>
    <property type="match status" value="1"/>
</dbReference>
<dbReference type="InterPro" id="IPR036259">
    <property type="entry name" value="MFS_trans_sf"/>
</dbReference>
<dbReference type="EMBL" id="WBWA01000042">
    <property type="protein sequence ID" value="KAB2661791.1"/>
    <property type="molecule type" value="Genomic_DNA"/>
</dbReference>
<name>A0A833CHU6_9HYPH</name>
<dbReference type="SUPFAM" id="SSF103473">
    <property type="entry name" value="MFS general substrate transporter"/>
    <property type="match status" value="1"/>
</dbReference>
<comment type="caution">
    <text evidence="2">The sequence shown here is derived from an EMBL/GenBank/DDBJ whole genome shotgun (WGS) entry which is preliminary data.</text>
</comment>
<evidence type="ECO:0000256" key="1">
    <source>
        <dbReference type="SAM" id="Phobius"/>
    </source>
</evidence>
<proteinExistence type="predicted"/>
<accession>A0A833CHU6</accession>
<protein>
    <recommendedName>
        <fullName evidence="4">Major facilitator superfamily (MFS) profile domain-containing protein</fullName>
    </recommendedName>
</protein>
<dbReference type="AlphaFoldDB" id="A0A833CHU6"/>
<keyword evidence="1" id="KW-1133">Transmembrane helix</keyword>